<accession>A0ABN4UUM0</accession>
<reference evidence="1 2" key="1">
    <citation type="submission" date="2014-02" db="EMBL/GenBank/DDBJ databases">
        <title>Diversity of Thermotogales isolates from hydrothermal vents.</title>
        <authorList>
            <person name="Haverkamp T.H.A."/>
            <person name="Lossouarn J."/>
            <person name="Geslin C."/>
            <person name="Nesbo C.L."/>
        </authorList>
    </citation>
    <scope>NUCLEOTIDE SEQUENCE [LARGE SCALE GENOMIC DNA]</scope>
    <source>
        <strain evidence="1 2">431</strain>
    </source>
</reference>
<organism evidence="1 2">
    <name type="scientific">Thermosipho melanesiensis</name>
    <dbReference type="NCBI Taxonomy" id="46541"/>
    <lineage>
        <taxon>Bacteria</taxon>
        <taxon>Thermotogati</taxon>
        <taxon>Thermotogota</taxon>
        <taxon>Thermotogae</taxon>
        <taxon>Thermotogales</taxon>
        <taxon>Fervidobacteriaceae</taxon>
        <taxon>Thermosipho</taxon>
    </lineage>
</organism>
<dbReference type="Proteomes" id="UP000185490">
    <property type="component" value="Chromosome"/>
</dbReference>
<protein>
    <recommendedName>
        <fullName evidence="3">TreP protein</fullName>
    </recommendedName>
</protein>
<dbReference type="RefSeq" id="WP_012057116.1">
    <property type="nucleotide sequence ID" value="NZ_CP007389.1"/>
</dbReference>
<sequence>MKKCILLVLIVISVFLFSESLYFEHATVYYPDGYEGLAIRIGMEFENIRDYVVKMFDNDPGRVNIFIKPKKTITNGYADPLQKNTIVIYTWHPTGYVYNYLPLDHWYRYLLIHEFTHIVTLKPREGYLKILSDFGIPYYPDLGVFSFEAPTVFSESQFSENSGRLRNPLVSQYLFATFKDDLPEDSIPNDFRVGQVYYNANGGFFEYIKEKYGMEKVNAYLKDVMSTSYSYPEIMLYYSVPYLSFLRFSMLFEDKFQKHFGSSYEEELSNWLENIKKDYYIDNYEKLVYEGKNERIYKVEKEGNSLYILKSKFGAVSGYLGYPQNKLIVVEDGKVEKEYNLSALDFRVESGKIYALLGGKVMEIWEVTENKKIAEGFISAFDVENGEVIYAIYDDKTDTSTIVGIGDRKIQVNGFVRSLVFNGVNFYYLVGNSLYRLSKNATEDLLDNYYLKGAYLKKHKGKVYLVMKYQENMELFDADTFKKLTNEKAIFDGLVDGDNVIYISYTKDGMGVYKTTILQKEEYALSRVNEKETLNASYRKTNWIEDKIYSITPSVVAPVFYFSNLYPMYNFEGWGIGSIFDFKPSVDSDLVLAPFYVNINYNDVSLEFDVDNYGVAYALSMQDERGSFISAGVVMNNKPNFYGITFLEYMPFVKKVACDKTFYLQTSVELFYTLNYNFISFTPNIGINFGDKNIGSYGSINVTKMATDTTFYPLLGSYFLNIFNQITYSYIDVNYDAKDVRYKLLLLSNIISFYKQAGVGIGVVGKNFVPSFLGYVFFGFPNSNIMYLQGGIKLTPNDGKWNLFFGVSLKPHFFNYVSDIM</sequence>
<proteinExistence type="predicted"/>
<evidence type="ECO:0008006" key="3">
    <source>
        <dbReference type="Google" id="ProtNLM"/>
    </source>
</evidence>
<evidence type="ECO:0000313" key="2">
    <source>
        <dbReference type="Proteomes" id="UP000185490"/>
    </source>
</evidence>
<name>A0ABN4UUM0_9BACT</name>
<gene>
    <name evidence="1" type="ORF">BW47_04800</name>
</gene>
<dbReference type="EMBL" id="CP007389">
    <property type="protein sequence ID" value="APT73878.1"/>
    <property type="molecule type" value="Genomic_DNA"/>
</dbReference>
<evidence type="ECO:0000313" key="1">
    <source>
        <dbReference type="EMBL" id="APT73878.1"/>
    </source>
</evidence>
<keyword evidence="2" id="KW-1185">Reference proteome</keyword>